<gene>
    <name evidence="4" type="ORF">FIBSPDRAFT_756555</name>
</gene>
<dbReference type="InterPro" id="IPR056884">
    <property type="entry name" value="NPHP3-like_N"/>
</dbReference>
<feature type="domain" description="Anaphase-promoting complex subunit 5" evidence="2">
    <location>
        <begin position="704"/>
        <end position="727"/>
    </location>
</feature>
<organism evidence="4 5">
    <name type="scientific">Athelia psychrophila</name>
    <dbReference type="NCBI Taxonomy" id="1759441"/>
    <lineage>
        <taxon>Eukaryota</taxon>
        <taxon>Fungi</taxon>
        <taxon>Dikarya</taxon>
        <taxon>Basidiomycota</taxon>
        <taxon>Agaricomycotina</taxon>
        <taxon>Agaricomycetes</taxon>
        <taxon>Agaricomycetidae</taxon>
        <taxon>Atheliales</taxon>
        <taxon>Atheliaceae</taxon>
        <taxon>Athelia</taxon>
    </lineage>
</organism>
<protein>
    <submittedName>
        <fullName evidence="4">TPR-like protein</fullName>
    </submittedName>
</protein>
<dbReference type="AlphaFoldDB" id="A0A166AEN4"/>
<evidence type="ECO:0000313" key="4">
    <source>
        <dbReference type="EMBL" id="KZP11528.1"/>
    </source>
</evidence>
<keyword evidence="1" id="KW-0677">Repeat</keyword>
<name>A0A166AEN4_9AGAM</name>
<feature type="non-terminal residue" evidence="4">
    <location>
        <position position="1"/>
    </location>
</feature>
<reference evidence="4 5" key="1">
    <citation type="journal article" date="2016" name="Mol. Biol. Evol.">
        <title>Comparative Genomics of Early-Diverging Mushroom-Forming Fungi Provides Insights into the Origins of Lignocellulose Decay Capabilities.</title>
        <authorList>
            <person name="Nagy L.G."/>
            <person name="Riley R."/>
            <person name="Tritt A."/>
            <person name="Adam C."/>
            <person name="Daum C."/>
            <person name="Floudas D."/>
            <person name="Sun H."/>
            <person name="Yadav J.S."/>
            <person name="Pangilinan J."/>
            <person name="Larsson K.H."/>
            <person name="Matsuura K."/>
            <person name="Barry K."/>
            <person name="Labutti K."/>
            <person name="Kuo R."/>
            <person name="Ohm R.A."/>
            <person name="Bhattacharya S.S."/>
            <person name="Shirouzu T."/>
            <person name="Yoshinaga Y."/>
            <person name="Martin F.M."/>
            <person name="Grigoriev I.V."/>
            <person name="Hibbett D.S."/>
        </authorList>
    </citation>
    <scope>NUCLEOTIDE SEQUENCE [LARGE SCALE GENOMIC DNA]</scope>
    <source>
        <strain evidence="4 5">CBS 109695</strain>
    </source>
</reference>
<proteinExistence type="predicted"/>
<dbReference type="Pfam" id="PF24883">
    <property type="entry name" value="NPHP3_N"/>
    <property type="match status" value="1"/>
</dbReference>
<dbReference type="Proteomes" id="UP000076532">
    <property type="component" value="Unassembled WGS sequence"/>
</dbReference>
<evidence type="ECO:0000259" key="2">
    <source>
        <dbReference type="Pfam" id="PF12862"/>
    </source>
</evidence>
<keyword evidence="5" id="KW-1185">Reference proteome</keyword>
<evidence type="ECO:0000259" key="3">
    <source>
        <dbReference type="Pfam" id="PF24883"/>
    </source>
</evidence>
<feature type="domain" description="Nephrocystin 3-like N-terminal" evidence="3">
    <location>
        <begin position="1"/>
        <end position="137"/>
    </location>
</feature>
<feature type="domain" description="Anaphase-promoting complex subunit 5" evidence="2">
    <location>
        <begin position="608"/>
        <end position="637"/>
    </location>
</feature>
<dbReference type="Pfam" id="PF12862">
    <property type="entry name" value="ANAPC5"/>
    <property type="match status" value="3"/>
</dbReference>
<sequence length="968" mass="104929">SGKSAIAHTVAQTLHKNRILTSSFFLDTAVDSRNTLRSIFSTVARDIAARYPAFAEDISAVLEEDLSLASAPLARQFEELIKKPLCRHAHVITNPIVVVIDALDDTIEDASDTELLRILRDEVSKLPPQLRILVTSRPTRELVDFLSERGHVRSHIIDITSPENADDIGAFISGKLQDGAMRDKLGLTPTDSVTLSVLKLSAEGLFIWIVTVFRYLDNVENPEGKLRSLLSKAGRLNPTKQIDALYAAILGISGDWEDPEFCEHYKLFIGTIVAAKEPLSLAALRALHSDTQNISYDDLAHRFGPLLVGLFGANEHVRPLHLSFREFITNHANNAGDTRKFYISEKVHSQRLAVLCVQTMVRECKTAPINGTGYLARGEDDPPGIPDVFGVSEQLLYSCKSWIDHLVDLEDPDSAITEGLQSLLSEYGTMWMEIVSSKSTFRGSQVAWDWLEALAADLPAAFNAPLADSLNNMVVWLAAAGRHEEAVTAIMEAVDLRRTLAADQPAVFNAPLADSLNNMAACLAAAGRHEEAATAIMEAVDLCRTLAADQPAAFNAPLAVCLNNMAIWLAAAGRHEEAAVTAVREAVDLRRALAADQPTVFNAPLAESLFNMSNSFAAVKRHEEAVTAVREAIDLRRTLAEDQPAVFNGPFADYLNNLSIWLAAVGRHEEAVTAVREAVDLRRALAADQPTVFNGPLAESLFNMSNSLAAVKRHEEAITTVREAVDLRRTLAADQPAVFNSPLTSSLLNMSVWLAAAGRHEEAVTAGREVVDLRRTLAADQPAVFNGPLATSLVNMSNSLAAVGRHKEAFTVVREAVDLGRTLAADQPAVFNGPLADSLFNMSIQLAAVGRHEEAVTAGREVVDLHRTLAADQPAAFNGPLADALSNMSVWLAAVGRHEEALTTAREAIDLRRTLAADQPAVFNGPLANSLFNMSVWLAAVGRHEEAVTARREEADIRSALAAEHPGI</sequence>
<dbReference type="PANTHER" id="PTHR19959">
    <property type="entry name" value="KINESIN LIGHT CHAIN"/>
    <property type="match status" value="1"/>
</dbReference>
<feature type="domain" description="Anaphase-promoting complex subunit 5" evidence="2">
    <location>
        <begin position="517"/>
        <end position="544"/>
    </location>
</feature>
<dbReference type="Pfam" id="PF13374">
    <property type="entry name" value="TPR_10"/>
    <property type="match status" value="4"/>
</dbReference>
<dbReference type="InterPro" id="IPR019734">
    <property type="entry name" value="TPR_rpt"/>
</dbReference>
<dbReference type="InterPro" id="IPR011990">
    <property type="entry name" value="TPR-like_helical_dom_sf"/>
</dbReference>
<dbReference type="OrthoDB" id="3057274at2759"/>
<evidence type="ECO:0000313" key="5">
    <source>
        <dbReference type="Proteomes" id="UP000076532"/>
    </source>
</evidence>
<dbReference type="SMART" id="SM00028">
    <property type="entry name" value="TPR"/>
    <property type="match status" value="9"/>
</dbReference>
<dbReference type="PANTHER" id="PTHR19959:SF119">
    <property type="entry name" value="FUNGAL LIPASE-LIKE DOMAIN-CONTAINING PROTEIN"/>
    <property type="match status" value="1"/>
</dbReference>
<accession>A0A166AEN4</accession>
<dbReference type="SUPFAM" id="SSF48452">
    <property type="entry name" value="TPR-like"/>
    <property type="match status" value="3"/>
</dbReference>
<dbReference type="InterPro" id="IPR026000">
    <property type="entry name" value="Apc5_dom"/>
</dbReference>
<dbReference type="Gene3D" id="1.25.40.10">
    <property type="entry name" value="Tetratricopeptide repeat domain"/>
    <property type="match status" value="3"/>
</dbReference>
<dbReference type="EMBL" id="KV417661">
    <property type="protein sequence ID" value="KZP11528.1"/>
    <property type="molecule type" value="Genomic_DNA"/>
</dbReference>
<evidence type="ECO:0000256" key="1">
    <source>
        <dbReference type="ARBA" id="ARBA00022737"/>
    </source>
</evidence>